<sequence>MHCPQGRCTKHSPISRFRLSYWRLPLIKTAVIGYGLSARTFHLPFIQNQTELQLVAISSSQEQLRQDHPQLQHYLDGSELIANSDADLVVITSPNHSHFSLARQALLAGKDVLVEKPFVVTSQEGEELMALAARQQRVLAVYHNRRFDGDFLTLQHLLRSGQLGGIHYFESHFDRFRPTPRTRWREQAGPGGGILYDLGPHLIDQALVLFGLPEAISARCRELRSGAEATDYFHLQLHYPDKEVVLHSSPFCAAPTLRFVLQGTLGSYHKSGLDPQEDALRAGELPGGPDWGLEPASHYGTVHTEQETRTLTTLAGNYQLFYQQLVQALQRRLSPPVSPADALQGIRLIELACRSHQKGRTLEVTQ</sequence>
<name>A0AAP9YL18_9GAMM</name>
<geneLocation type="plasmid" evidence="5 6">
    <name>unnamed1</name>
</geneLocation>
<keyword evidence="5" id="KW-0614">Plasmid</keyword>
<evidence type="ECO:0000313" key="6">
    <source>
        <dbReference type="Proteomes" id="UP000596192"/>
    </source>
</evidence>
<dbReference type="InterPro" id="IPR051317">
    <property type="entry name" value="Gfo/Idh/MocA_oxidoreduct"/>
</dbReference>
<gene>
    <name evidence="5" type="ORF">GKQ51_23020</name>
</gene>
<dbReference type="InterPro" id="IPR036291">
    <property type="entry name" value="NAD(P)-bd_dom_sf"/>
</dbReference>
<dbReference type="Pfam" id="PF01408">
    <property type="entry name" value="GFO_IDH_MocA"/>
    <property type="match status" value="1"/>
</dbReference>
<dbReference type="GO" id="GO:0016491">
    <property type="term" value="F:oxidoreductase activity"/>
    <property type="evidence" value="ECO:0007669"/>
    <property type="project" value="UniProtKB-KW"/>
</dbReference>
<dbReference type="AlphaFoldDB" id="A0AAP9YL18"/>
<feature type="domain" description="Gfo/Idh/MocA-like oxidoreductase N-terminal" evidence="3">
    <location>
        <begin position="27"/>
        <end position="143"/>
    </location>
</feature>
<comment type="similarity">
    <text evidence="1">Belongs to the Gfo/Idh/MocA family.</text>
</comment>
<dbReference type="PANTHER" id="PTHR43708:SF5">
    <property type="entry name" value="CONSERVED EXPRESSED OXIDOREDUCTASE (EUROFUNG)-RELATED"/>
    <property type="match status" value="1"/>
</dbReference>
<evidence type="ECO:0000313" key="5">
    <source>
        <dbReference type="EMBL" id="QQE91084.1"/>
    </source>
</evidence>
<evidence type="ECO:0000259" key="4">
    <source>
        <dbReference type="Pfam" id="PF02894"/>
    </source>
</evidence>
<evidence type="ECO:0000256" key="1">
    <source>
        <dbReference type="ARBA" id="ARBA00010928"/>
    </source>
</evidence>
<keyword evidence="2" id="KW-0560">Oxidoreductase</keyword>
<dbReference type="InterPro" id="IPR004104">
    <property type="entry name" value="Gfo/Idh/MocA-like_OxRdtase_C"/>
</dbReference>
<feature type="domain" description="Gfo/Idh/MocA-like oxidoreductase C-terminal" evidence="4">
    <location>
        <begin position="157"/>
        <end position="364"/>
    </location>
</feature>
<dbReference type="InterPro" id="IPR000683">
    <property type="entry name" value="Gfo/Idh/MocA-like_OxRdtase_N"/>
</dbReference>
<evidence type="ECO:0000259" key="3">
    <source>
        <dbReference type="Pfam" id="PF01408"/>
    </source>
</evidence>
<dbReference type="Gene3D" id="3.30.360.10">
    <property type="entry name" value="Dihydrodipicolinate Reductase, domain 2"/>
    <property type="match status" value="1"/>
</dbReference>
<evidence type="ECO:0000256" key="2">
    <source>
        <dbReference type="ARBA" id="ARBA00023002"/>
    </source>
</evidence>
<dbReference type="Gene3D" id="3.40.50.720">
    <property type="entry name" value="NAD(P)-binding Rossmann-like Domain"/>
    <property type="match status" value="1"/>
</dbReference>
<dbReference type="EMBL" id="CP066311">
    <property type="protein sequence ID" value="QQE91084.1"/>
    <property type="molecule type" value="Genomic_DNA"/>
</dbReference>
<proteinExistence type="inferred from homology"/>
<reference evidence="5 6" key="1">
    <citation type="submission" date="2020-12" db="EMBL/GenBank/DDBJ databases">
        <title>Genomic Analysis and Response surface optimization of nitrogen-fixing conditions for A. chroococcum strain HR1, Isolation from rhizosphere soil.</title>
        <authorList>
            <person name="Li J."/>
            <person name="Yang H."/>
            <person name="Liu H."/>
            <person name="Wang C."/>
            <person name="Tian Y."/>
            <person name="Lu X.Y."/>
        </authorList>
    </citation>
    <scope>NUCLEOTIDE SEQUENCE [LARGE SCALE GENOMIC DNA]</scope>
    <source>
        <strain evidence="5 6">HR1</strain>
        <plasmid evidence="5 6">unnamed1</plasmid>
    </source>
</reference>
<dbReference type="NCBIfam" id="NF008607">
    <property type="entry name" value="PRK11579.1"/>
    <property type="match status" value="1"/>
</dbReference>
<dbReference type="PANTHER" id="PTHR43708">
    <property type="entry name" value="CONSERVED EXPRESSED OXIDOREDUCTASE (EUROFUNG)"/>
    <property type="match status" value="1"/>
</dbReference>
<dbReference type="Proteomes" id="UP000596192">
    <property type="component" value="Plasmid unnamed1"/>
</dbReference>
<dbReference type="SUPFAM" id="SSF51735">
    <property type="entry name" value="NAD(P)-binding Rossmann-fold domains"/>
    <property type="match status" value="1"/>
</dbReference>
<accession>A0AAP9YL18</accession>
<dbReference type="GO" id="GO:0000166">
    <property type="term" value="F:nucleotide binding"/>
    <property type="evidence" value="ECO:0007669"/>
    <property type="project" value="InterPro"/>
</dbReference>
<organism evidence="5 6">
    <name type="scientific">Azotobacter chroococcum</name>
    <dbReference type="NCBI Taxonomy" id="353"/>
    <lineage>
        <taxon>Bacteria</taxon>
        <taxon>Pseudomonadati</taxon>
        <taxon>Pseudomonadota</taxon>
        <taxon>Gammaproteobacteria</taxon>
        <taxon>Pseudomonadales</taxon>
        <taxon>Pseudomonadaceae</taxon>
        <taxon>Azotobacter</taxon>
    </lineage>
</organism>
<protein>
    <submittedName>
        <fullName evidence="5">Oxidoreductase</fullName>
    </submittedName>
</protein>
<dbReference type="Pfam" id="PF02894">
    <property type="entry name" value="GFO_IDH_MocA_C"/>
    <property type="match status" value="1"/>
</dbReference>